<evidence type="ECO:0000313" key="3">
    <source>
        <dbReference type="Proteomes" id="UP000299102"/>
    </source>
</evidence>
<dbReference type="EMBL" id="BGZK01001164">
    <property type="protein sequence ID" value="GBP73177.1"/>
    <property type="molecule type" value="Genomic_DNA"/>
</dbReference>
<dbReference type="AlphaFoldDB" id="A0A4C1YFF6"/>
<sequence>MFVNRRKGGDYSASHNRTPPERTNEHLRSADSRRMKQNTRSLAHTGKLHYSEHSIMKSASPARTARRQARRRRGAPVTSRARRSFCVTFALPSSS</sequence>
<feature type="compositionally biased region" description="Basic residues" evidence="1">
    <location>
        <begin position="64"/>
        <end position="74"/>
    </location>
</feature>
<reference evidence="2 3" key="1">
    <citation type="journal article" date="2019" name="Commun. Biol.">
        <title>The bagworm genome reveals a unique fibroin gene that provides high tensile strength.</title>
        <authorList>
            <person name="Kono N."/>
            <person name="Nakamura H."/>
            <person name="Ohtoshi R."/>
            <person name="Tomita M."/>
            <person name="Numata K."/>
            <person name="Arakawa K."/>
        </authorList>
    </citation>
    <scope>NUCLEOTIDE SEQUENCE [LARGE SCALE GENOMIC DNA]</scope>
</reference>
<evidence type="ECO:0000313" key="2">
    <source>
        <dbReference type="EMBL" id="GBP73177.1"/>
    </source>
</evidence>
<dbReference type="Proteomes" id="UP000299102">
    <property type="component" value="Unassembled WGS sequence"/>
</dbReference>
<comment type="caution">
    <text evidence="2">The sequence shown here is derived from an EMBL/GenBank/DDBJ whole genome shotgun (WGS) entry which is preliminary data.</text>
</comment>
<proteinExistence type="predicted"/>
<name>A0A4C1YFF6_EUMVA</name>
<feature type="compositionally biased region" description="Basic and acidic residues" evidence="1">
    <location>
        <begin position="18"/>
        <end position="34"/>
    </location>
</feature>
<keyword evidence="3" id="KW-1185">Reference proteome</keyword>
<feature type="region of interest" description="Disordered" evidence="1">
    <location>
        <begin position="1"/>
        <end position="81"/>
    </location>
</feature>
<accession>A0A4C1YFF6</accession>
<protein>
    <submittedName>
        <fullName evidence="2">Uncharacterized protein</fullName>
    </submittedName>
</protein>
<evidence type="ECO:0000256" key="1">
    <source>
        <dbReference type="SAM" id="MobiDB-lite"/>
    </source>
</evidence>
<organism evidence="2 3">
    <name type="scientific">Eumeta variegata</name>
    <name type="common">Bagworm moth</name>
    <name type="synonym">Eumeta japonica</name>
    <dbReference type="NCBI Taxonomy" id="151549"/>
    <lineage>
        <taxon>Eukaryota</taxon>
        <taxon>Metazoa</taxon>
        <taxon>Ecdysozoa</taxon>
        <taxon>Arthropoda</taxon>
        <taxon>Hexapoda</taxon>
        <taxon>Insecta</taxon>
        <taxon>Pterygota</taxon>
        <taxon>Neoptera</taxon>
        <taxon>Endopterygota</taxon>
        <taxon>Lepidoptera</taxon>
        <taxon>Glossata</taxon>
        <taxon>Ditrysia</taxon>
        <taxon>Tineoidea</taxon>
        <taxon>Psychidae</taxon>
        <taxon>Oiketicinae</taxon>
        <taxon>Eumeta</taxon>
    </lineage>
</organism>
<gene>
    <name evidence="2" type="ORF">EVAR_59067_1</name>
</gene>